<keyword evidence="3 10" id="KW-0328">Glycosyltransferase</keyword>
<sequence>MAGGTGGHIFPGLAVAKTLADRGWHVSWLGSKGGMEERLVNDRGIDLNLISISGLRGNGILGWLKAPFSLTKAIIEAAKVLRSKQPAVVIGFGGFASGPGGLAAWLTRKPLVLHEQNAIAGLTNKALSKIAHQLFQAFPGAFESGVDVETVGNPLRSEIVALNSELVSQVKADDIVKVLIIGGSRGALAFNQHLPKVLKNLLDEKKIKLKHQVGKNRLDETQNVYSALGLKASDNTEVVEFIDDMAEAFKWCDVVICRAGASTVSEVAAVGKCAIFIPFPYAVDDHQTANAKWLVSQQAAICVSEKDIKQDSFREEVESLINSPQTINQMAEKAKSCALLTAAEKVADYCDQFGRKPIGKKAA</sequence>
<dbReference type="GO" id="GO:0005886">
    <property type="term" value="C:plasma membrane"/>
    <property type="evidence" value="ECO:0007669"/>
    <property type="project" value="UniProtKB-SubCell"/>
</dbReference>
<evidence type="ECO:0000256" key="6">
    <source>
        <dbReference type="ARBA" id="ARBA00022984"/>
    </source>
</evidence>
<dbReference type="GO" id="GO:0051991">
    <property type="term" value="F:UDP-N-acetyl-D-glucosamine:N-acetylmuramoyl-L-alanyl-D-glutamyl-meso-2,6-diaminopimelyl-D-alanyl-D-alanine-diphosphoundecaprenol 4-beta-N-acetylglucosaminlytransferase activity"/>
    <property type="evidence" value="ECO:0007669"/>
    <property type="project" value="RHEA"/>
</dbReference>
<dbReference type="PANTHER" id="PTHR21015">
    <property type="entry name" value="UDP-N-ACETYLGLUCOSAMINE--N-ACETYLMURAMYL-(PENTAPEPTIDE) PYROPHOSPHORYL-UNDECAPRENOL N-ACETYLGLUCOSAMINE TRANSFERASE 1"/>
    <property type="match status" value="1"/>
</dbReference>
<keyword evidence="8 10" id="KW-0131">Cell cycle</keyword>
<dbReference type="CDD" id="cd03785">
    <property type="entry name" value="GT28_MurG"/>
    <property type="match status" value="1"/>
</dbReference>
<dbReference type="Pfam" id="PF03033">
    <property type="entry name" value="Glyco_transf_28"/>
    <property type="match status" value="1"/>
</dbReference>
<feature type="binding site" evidence="10">
    <location>
        <position position="156"/>
    </location>
    <ligand>
        <name>UDP-N-acetyl-alpha-D-glucosamine</name>
        <dbReference type="ChEBI" id="CHEBI:57705"/>
    </ligand>
</feature>
<reference evidence="13 14" key="1">
    <citation type="submission" date="2019-07" db="EMBL/GenBank/DDBJ databases">
        <title>Draft genome for Aliikangiella sp. M105.</title>
        <authorList>
            <person name="Wang G."/>
        </authorList>
    </citation>
    <scope>NUCLEOTIDE SEQUENCE [LARGE SCALE GENOMIC DNA]</scope>
    <source>
        <strain evidence="13 14">M105</strain>
    </source>
</reference>
<keyword evidence="4 10" id="KW-0808">Transferase</keyword>
<keyword evidence="14" id="KW-1185">Reference proteome</keyword>
<dbReference type="SUPFAM" id="SSF53756">
    <property type="entry name" value="UDP-Glycosyltransferase/glycogen phosphorylase"/>
    <property type="match status" value="1"/>
</dbReference>
<feature type="binding site" evidence="10">
    <location>
        <position position="117"/>
    </location>
    <ligand>
        <name>UDP-N-acetyl-alpha-D-glucosamine</name>
        <dbReference type="ChEBI" id="CHEBI:57705"/>
    </ligand>
</feature>
<evidence type="ECO:0000313" key="13">
    <source>
        <dbReference type="EMBL" id="TQV89889.1"/>
    </source>
</evidence>
<dbReference type="EC" id="2.4.1.227" evidence="10"/>
<dbReference type="AlphaFoldDB" id="A0A545UKA2"/>
<comment type="function">
    <text evidence="10">Cell wall formation. Catalyzes the transfer of a GlcNAc subunit on undecaprenyl-pyrophosphoryl-MurNAc-pentapeptide (lipid intermediate I) to form undecaprenyl-pyrophosphoryl-MurNAc-(pentapeptide)GlcNAc (lipid intermediate II).</text>
</comment>
<comment type="similarity">
    <text evidence="10">Belongs to the glycosyltransferase 28 family. MurG subfamily.</text>
</comment>
<evidence type="ECO:0000256" key="5">
    <source>
        <dbReference type="ARBA" id="ARBA00022960"/>
    </source>
</evidence>
<evidence type="ECO:0000313" key="14">
    <source>
        <dbReference type="Proteomes" id="UP000315439"/>
    </source>
</evidence>
<keyword evidence="9 10" id="KW-0961">Cell wall biogenesis/degradation</keyword>
<dbReference type="OrthoDB" id="9808936at2"/>
<evidence type="ECO:0000259" key="12">
    <source>
        <dbReference type="Pfam" id="PF04101"/>
    </source>
</evidence>
<dbReference type="GO" id="GO:0051301">
    <property type="term" value="P:cell division"/>
    <property type="evidence" value="ECO:0007669"/>
    <property type="project" value="UniProtKB-KW"/>
</dbReference>
<feature type="domain" description="Glycosyltransferase family 28 N-terminal" evidence="11">
    <location>
        <begin position="1"/>
        <end position="135"/>
    </location>
</feature>
<keyword evidence="2 10" id="KW-0132">Cell division</keyword>
<keyword evidence="6 10" id="KW-0573">Peptidoglycan synthesis</keyword>
<feature type="binding site" evidence="10">
    <location>
        <position position="242"/>
    </location>
    <ligand>
        <name>UDP-N-acetyl-alpha-D-glucosamine</name>
        <dbReference type="ChEBI" id="CHEBI:57705"/>
    </ligand>
</feature>
<feature type="binding site" evidence="10">
    <location>
        <begin position="5"/>
        <end position="7"/>
    </location>
    <ligand>
        <name>UDP-N-acetyl-alpha-D-glucosamine</name>
        <dbReference type="ChEBI" id="CHEBI:57705"/>
    </ligand>
</feature>
<keyword evidence="5 10" id="KW-0133">Cell shape</keyword>
<evidence type="ECO:0000256" key="10">
    <source>
        <dbReference type="HAMAP-Rule" id="MF_00033"/>
    </source>
</evidence>
<evidence type="ECO:0000256" key="9">
    <source>
        <dbReference type="ARBA" id="ARBA00023316"/>
    </source>
</evidence>
<dbReference type="InterPro" id="IPR006009">
    <property type="entry name" value="GlcNAc_MurG"/>
</dbReference>
<comment type="caution">
    <text evidence="13">The sequence shown here is derived from an EMBL/GenBank/DDBJ whole genome shotgun (WGS) entry which is preliminary data.</text>
</comment>
<dbReference type="HAMAP" id="MF_00033">
    <property type="entry name" value="MurG"/>
    <property type="match status" value="1"/>
</dbReference>
<comment type="subcellular location">
    <subcellularLocation>
        <location evidence="10">Cell membrane</location>
        <topology evidence="10">Peripheral membrane protein</topology>
        <orientation evidence="10">Cytoplasmic side</orientation>
    </subcellularLocation>
</comment>
<evidence type="ECO:0000256" key="1">
    <source>
        <dbReference type="ARBA" id="ARBA00022475"/>
    </source>
</evidence>
<dbReference type="InterPro" id="IPR004276">
    <property type="entry name" value="GlycoTrans_28_N"/>
</dbReference>
<evidence type="ECO:0000256" key="2">
    <source>
        <dbReference type="ARBA" id="ARBA00022618"/>
    </source>
</evidence>
<dbReference type="GO" id="GO:0008360">
    <property type="term" value="P:regulation of cell shape"/>
    <property type="evidence" value="ECO:0007669"/>
    <property type="project" value="UniProtKB-KW"/>
</dbReference>
<dbReference type="UniPathway" id="UPA00219"/>
<feature type="binding site" evidence="10">
    <location>
        <position position="184"/>
    </location>
    <ligand>
        <name>UDP-N-acetyl-alpha-D-glucosamine</name>
        <dbReference type="ChEBI" id="CHEBI:57705"/>
    </ligand>
</feature>
<feature type="binding site" evidence="10">
    <location>
        <position position="287"/>
    </location>
    <ligand>
        <name>UDP-N-acetyl-alpha-D-glucosamine</name>
        <dbReference type="ChEBI" id="CHEBI:57705"/>
    </ligand>
</feature>
<protein>
    <recommendedName>
        <fullName evidence="10">UDP-N-acetylglucosamine--N-acetylmuramyl-(pentapeptide) pyrophosphoryl-undecaprenol N-acetylglucosamine transferase</fullName>
        <ecNumber evidence="10">2.4.1.227</ecNumber>
    </recommendedName>
    <alternativeName>
        <fullName evidence="10">Undecaprenyl-PP-MurNAc-pentapeptide-UDPGlcNAc GlcNAc transferase</fullName>
    </alternativeName>
</protein>
<comment type="caution">
    <text evidence="10">Lacks conserved residue(s) required for the propagation of feature annotation.</text>
</comment>
<dbReference type="InterPro" id="IPR007235">
    <property type="entry name" value="Glyco_trans_28_C"/>
</dbReference>
<comment type="pathway">
    <text evidence="10">Cell wall biogenesis; peptidoglycan biosynthesis.</text>
</comment>
<organism evidence="13 14">
    <name type="scientific">Aliikangiella coralliicola</name>
    <dbReference type="NCBI Taxonomy" id="2592383"/>
    <lineage>
        <taxon>Bacteria</taxon>
        <taxon>Pseudomonadati</taxon>
        <taxon>Pseudomonadota</taxon>
        <taxon>Gammaproteobacteria</taxon>
        <taxon>Oceanospirillales</taxon>
        <taxon>Pleioneaceae</taxon>
        <taxon>Aliikangiella</taxon>
    </lineage>
</organism>
<evidence type="ECO:0000259" key="11">
    <source>
        <dbReference type="Pfam" id="PF03033"/>
    </source>
</evidence>
<dbReference type="PANTHER" id="PTHR21015:SF22">
    <property type="entry name" value="GLYCOSYLTRANSFERASE"/>
    <property type="match status" value="1"/>
</dbReference>
<dbReference type="Proteomes" id="UP000315439">
    <property type="component" value="Unassembled WGS sequence"/>
</dbReference>
<dbReference type="Gene3D" id="3.40.50.2000">
    <property type="entry name" value="Glycogen Phosphorylase B"/>
    <property type="match status" value="2"/>
</dbReference>
<evidence type="ECO:0000256" key="8">
    <source>
        <dbReference type="ARBA" id="ARBA00023306"/>
    </source>
</evidence>
<comment type="catalytic activity">
    <reaction evidence="10">
        <text>di-trans,octa-cis-undecaprenyl diphospho-N-acetyl-alpha-D-muramoyl-L-alanyl-D-glutamyl-meso-2,6-diaminopimeloyl-D-alanyl-D-alanine + UDP-N-acetyl-alpha-D-glucosamine = di-trans,octa-cis-undecaprenyl diphospho-[N-acetyl-alpha-D-glucosaminyl-(1-&gt;4)]-N-acetyl-alpha-D-muramoyl-L-alanyl-D-glutamyl-meso-2,6-diaminopimeloyl-D-alanyl-D-alanine + UDP + H(+)</text>
        <dbReference type="Rhea" id="RHEA:31227"/>
        <dbReference type="ChEBI" id="CHEBI:15378"/>
        <dbReference type="ChEBI" id="CHEBI:57705"/>
        <dbReference type="ChEBI" id="CHEBI:58223"/>
        <dbReference type="ChEBI" id="CHEBI:61387"/>
        <dbReference type="ChEBI" id="CHEBI:61388"/>
        <dbReference type="EC" id="2.4.1.227"/>
    </reaction>
</comment>
<dbReference type="GO" id="GO:0071555">
    <property type="term" value="P:cell wall organization"/>
    <property type="evidence" value="ECO:0007669"/>
    <property type="project" value="UniProtKB-KW"/>
</dbReference>
<proteinExistence type="inferred from homology"/>
<name>A0A545UKA2_9GAMM</name>
<dbReference type="GO" id="GO:0009252">
    <property type="term" value="P:peptidoglycan biosynthetic process"/>
    <property type="evidence" value="ECO:0007669"/>
    <property type="project" value="UniProtKB-UniRule"/>
</dbReference>
<keyword evidence="1 10" id="KW-1003">Cell membrane</keyword>
<dbReference type="NCBIfam" id="TIGR01133">
    <property type="entry name" value="murG"/>
    <property type="match status" value="1"/>
</dbReference>
<feature type="domain" description="Glycosyl transferase family 28 C-terminal" evidence="12">
    <location>
        <begin position="178"/>
        <end position="336"/>
    </location>
</feature>
<gene>
    <name evidence="10 13" type="primary">murG</name>
    <name evidence="13" type="ORF">FLL46_02870</name>
</gene>
<evidence type="ECO:0000256" key="7">
    <source>
        <dbReference type="ARBA" id="ARBA00023136"/>
    </source>
</evidence>
<accession>A0A545UKA2</accession>
<evidence type="ECO:0000256" key="4">
    <source>
        <dbReference type="ARBA" id="ARBA00022679"/>
    </source>
</evidence>
<evidence type="ECO:0000256" key="3">
    <source>
        <dbReference type="ARBA" id="ARBA00022676"/>
    </source>
</evidence>
<keyword evidence="7 10" id="KW-0472">Membrane</keyword>
<dbReference type="Pfam" id="PF04101">
    <property type="entry name" value="Glyco_tran_28_C"/>
    <property type="match status" value="1"/>
</dbReference>
<dbReference type="EMBL" id="VIKS01000001">
    <property type="protein sequence ID" value="TQV89889.1"/>
    <property type="molecule type" value="Genomic_DNA"/>
</dbReference>
<dbReference type="GO" id="GO:0005975">
    <property type="term" value="P:carbohydrate metabolic process"/>
    <property type="evidence" value="ECO:0007669"/>
    <property type="project" value="InterPro"/>
</dbReference>
<dbReference type="GO" id="GO:0050511">
    <property type="term" value="F:undecaprenyldiphospho-muramoylpentapeptide beta-N-acetylglucosaminyltransferase activity"/>
    <property type="evidence" value="ECO:0007669"/>
    <property type="project" value="UniProtKB-UniRule"/>
</dbReference>